<dbReference type="AlphaFoldDB" id="A0A7W9STI0"/>
<comment type="caution">
    <text evidence="10">The sequence shown here is derived from an EMBL/GenBank/DDBJ whole genome shotgun (WGS) entry which is preliminary data.</text>
</comment>
<name>A0A7W9STI0_ARMRO</name>
<keyword evidence="3 8" id="KW-0732">Signal</keyword>
<dbReference type="SUPFAM" id="SSF49899">
    <property type="entry name" value="Concanavalin A-like lectins/glucanases"/>
    <property type="match status" value="1"/>
</dbReference>
<proteinExistence type="predicted"/>
<feature type="chain" id="PRO_5031265914" evidence="8">
    <location>
        <begin position="21"/>
        <end position="1073"/>
    </location>
</feature>
<evidence type="ECO:0000256" key="3">
    <source>
        <dbReference type="ARBA" id="ARBA00022729"/>
    </source>
</evidence>
<feature type="signal peptide" evidence="8">
    <location>
        <begin position="1"/>
        <end position="20"/>
    </location>
</feature>
<evidence type="ECO:0000256" key="2">
    <source>
        <dbReference type="ARBA" id="ARBA00022723"/>
    </source>
</evidence>
<evidence type="ECO:0000313" key="10">
    <source>
        <dbReference type="EMBL" id="MBB6052567.1"/>
    </source>
</evidence>
<dbReference type="GO" id="GO:0020037">
    <property type="term" value="F:heme binding"/>
    <property type="evidence" value="ECO:0007669"/>
    <property type="project" value="InterPro"/>
</dbReference>
<dbReference type="EMBL" id="JACHGW010000004">
    <property type="protein sequence ID" value="MBB6052567.1"/>
    <property type="molecule type" value="Genomic_DNA"/>
</dbReference>
<dbReference type="Gene3D" id="2.60.120.200">
    <property type="match status" value="1"/>
</dbReference>
<dbReference type="InterPro" id="IPR036909">
    <property type="entry name" value="Cyt_c-like_dom_sf"/>
</dbReference>
<dbReference type="Pfam" id="PF07583">
    <property type="entry name" value="PSCyt2"/>
    <property type="match status" value="1"/>
</dbReference>
<dbReference type="SMART" id="SM00560">
    <property type="entry name" value="LamGL"/>
    <property type="match status" value="1"/>
</dbReference>
<dbReference type="Pfam" id="PF13385">
    <property type="entry name" value="Laminin_G_3"/>
    <property type="match status" value="1"/>
</dbReference>
<dbReference type="InterPro" id="IPR013320">
    <property type="entry name" value="ConA-like_dom_sf"/>
</dbReference>
<dbReference type="Proteomes" id="UP000520814">
    <property type="component" value="Unassembled WGS sequence"/>
</dbReference>
<dbReference type="GO" id="GO:0009055">
    <property type="term" value="F:electron transfer activity"/>
    <property type="evidence" value="ECO:0007669"/>
    <property type="project" value="InterPro"/>
</dbReference>
<evidence type="ECO:0000256" key="6">
    <source>
        <dbReference type="PROSITE-ProRule" id="PRU00433"/>
    </source>
</evidence>
<dbReference type="Pfam" id="PF07587">
    <property type="entry name" value="PSD1"/>
    <property type="match status" value="1"/>
</dbReference>
<sequence length="1073" mass="118328">MHRRAFTLASALSLAALATAQTTRTSPAPSNVALGREARRILSENCFACHGPDEKQRKAGLRLDGPNRAVVPGDILASALVQRIAKPDSDPLAMPPAMSHKSLTPTERQLLMRWIGEGAAYEKHWAFSPLPASLPPAPSLPHTQRVPATFRGWKGGGEGVGSPLPSSPRSGKQSEGRGRGRDAGRDAIDGFIRARLAQERLAPSPEADKRTLIRRVSLDLTGLPPTPERVAAFVKDTRPDAYERLVEELLASPHYGERMAIGWLDLARYADTHGYHIDPHRDMYRWRDWVIAAFNTNKPYDQFVVEQLAGDLLPNATRDQIIATGFNRNHPINFEGGAIPEEYLTAYVADRVDTTATAFLGLTLRCAQCHDHKYDPLTQKDYYRLFAYFNNNDEVGLDGTNGNAKPFIKAPYPEQEARLAELETLQKTLTAKVTAKESGPVAIPTLLASDWDKQLAPGLQTHLTFGSPNLGGGGGDGIVSGALALNGSDAKDYPGLGEFEGDQAFSYGCWVWPEGGSQALFSRMDNSLGVRGWDLYLADGQPMAHFIHNWPDSALRADSKERLPMGKWSHVFVTYDGSGKLSGVRIYVNGKPTELTAGADSLKGTIKVNKPLRLGGRDQATGFKGKLDDIRIYSRVLSPADVALLVETDPLRPALAAPADKRTPEQQRTLARYALRSRDPEYRVLLENQAKAAAEKDALEKAIPTTMVMQERKEKRPTFLLDRGQYDRPKERVEPGLPAVFTPFAKPEGVASGASGGRLDLAKWLVSPENPLTARVAVNRLWQQFFGVGLVKTSENFGVQGEAPSHPELLDWLATDFRDSGWDVKRLVRQIVTSATYRQHSETTPALLQRDPENRLLARAPRLRLPAELVRDQALAVSGLLVPKIGGPSVKPYQPAGLWEEMSFKGNFSAQTYEQDHGEKLYRRSMYTFWKRTVPPPSLQTFDAPEREFCIVRRSATNTPLQALILLNDPTYVEAARKLAERLMHEAPPSNPARIASLYSLLLARAPRPDETALLLTILNRQTTAYRKAPENAKKLLMVGESPVDTRLDPIELAAWATVCSTVLNLDEAITRG</sequence>
<dbReference type="Gene3D" id="1.10.760.10">
    <property type="entry name" value="Cytochrome c-like domain"/>
    <property type="match status" value="1"/>
</dbReference>
<dbReference type="PANTHER" id="PTHR35889:SF3">
    <property type="entry name" value="F-BOX DOMAIN-CONTAINING PROTEIN"/>
    <property type="match status" value="1"/>
</dbReference>
<dbReference type="InterPro" id="IPR006558">
    <property type="entry name" value="LamG-like"/>
</dbReference>
<keyword evidence="1 6" id="KW-0349">Heme</keyword>
<dbReference type="InterPro" id="IPR011429">
    <property type="entry name" value="Cyt_c_Planctomycete-type"/>
</dbReference>
<evidence type="ECO:0000256" key="5">
    <source>
        <dbReference type="ARBA" id="ARBA00023157"/>
    </source>
</evidence>
<keyword evidence="5" id="KW-1015">Disulfide bond</keyword>
<dbReference type="RefSeq" id="WP_184201832.1">
    <property type="nucleotide sequence ID" value="NZ_JACHGW010000004.1"/>
</dbReference>
<organism evidence="10 11">
    <name type="scientific">Armatimonas rosea</name>
    <dbReference type="NCBI Taxonomy" id="685828"/>
    <lineage>
        <taxon>Bacteria</taxon>
        <taxon>Bacillati</taxon>
        <taxon>Armatimonadota</taxon>
        <taxon>Armatimonadia</taxon>
        <taxon>Armatimonadales</taxon>
        <taxon>Armatimonadaceae</taxon>
        <taxon>Armatimonas</taxon>
    </lineage>
</organism>
<feature type="domain" description="Cytochrome c" evidence="9">
    <location>
        <begin position="30"/>
        <end position="119"/>
    </location>
</feature>
<dbReference type="PANTHER" id="PTHR35889">
    <property type="entry name" value="CYCLOINULO-OLIGOSACCHARIDE FRUCTANOTRANSFERASE-RELATED"/>
    <property type="match status" value="1"/>
</dbReference>
<dbReference type="InterPro" id="IPR011444">
    <property type="entry name" value="DUF1549"/>
</dbReference>
<feature type="region of interest" description="Disordered" evidence="7">
    <location>
        <begin position="136"/>
        <end position="185"/>
    </location>
</feature>
<dbReference type="InterPro" id="IPR009056">
    <property type="entry name" value="Cyt_c-like_dom"/>
</dbReference>
<keyword evidence="11" id="KW-1185">Reference proteome</keyword>
<evidence type="ECO:0000256" key="8">
    <source>
        <dbReference type="SAM" id="SignalP"/>
    </source>
</evidence>
<dbReference type="Pfam" id="PF07635">
    <property type="entry name" value="PSCyt1"/>
    <property type="match status" value="1"/>
</dbReference>
<dbReference type="GO" id="GO:0046872">
    <property type="term" value="F:metal ion binding"/>
    <property type="evidence" value="ECO:0007669"/>
    <property type="project" value="UniProtKB-KW"/>
</dbReference>
<reference evidence="10 11" key="1">
    <citation type="submission" date="2020-08" db="EMBL/GenBank/DDBJ databases">
        <title>Genomic Encyclopedia of Type Strains, Phase IV (KMG-IV): sequencing the most valuable type-strain genomes for metagenomic binning, comparative biology and taxonomic classification.</title>
        <authorList>
            <person name="Goeker M."/>
        </authorList>
    </citation>
    <scope>NUCLEOTIDE SEQUENCE [LARGE SCALE GENOMIC DNA]</scope>
    <source>
        <strain evidence="10 11">DSM 23562</strain>
    </source>
</reference>
<evidence type="ECO:0000259" key="9">
    <source>
        <dbReference type="PROSITE" id="PS51007"/>
    </source>
</evidence>
<dbReference type="SUPFAM" id="SSF46626">
    <property type="entry name" value="Cytochrome c"/>
    <property type="match status" value="1"/>
</dbReference>
<accession>A0A7W9STI0</accession>
<evidence type="ECO:0000313" key="11">
    <source>
        <dbReference type="Proteomes" id="UP000520814"/>
    </source>
</evidence>
<evidence type="ECO:0000256" key="4">
    <source>
        <dbReference type="ARBA" id="ARBA00023004"/>
    </source>
</evidence>
<dbReference type="InterPro" id="IPR022655">
    <property type="entry name" value="DUF1553"/>
</dbReference>
<dbReference type="PROSITE" id="PS51007">
    <property type="entry name" value="CYTC"/>
    <property type="match status" value="1"/>
</dbReference>
<keyword evidence="2 6" id="KW-0479">Metal-binding</keyword>
<gene>
    <name evidence="10" type="ORF">HNQ39_004388</name>
</gene>
<feature type="compositionally biased region" description="Basic and acidic residues" evidence="7">
    <location>
        <begin position="172"/>
        <end position="185"/>
    </location>
</feature>
<evidence type="ECO:0000256" key="7">
    <source>
        <dbReference type="SAM" id="MobiDB-lite"/>
    </source>
</evidence>
<protein>
    <submittedName>
        <fullName evidence="10">Mono/diheme cytochrome c family protein</fullName>
    </submittedName>
</protein>
<keyword evidence="4 6" id="KW-0408">Iron</keyword>
<evidence type="ECO:0000256" key="1">
    <source>
        <dbReference type="ARBA" id="ARBA00022617"/>
    </source>
</evidence>